<dbReference type="RefSeq" id="WP_151916181.1">
    <property type="nucleotide sequence ID" value="NZ_RQSP01000004.1"/>
</dbReference>
<comment type="caution">
    <text evidence="3">The sequence shown here is derived from an EMBL/GenBank/DDBJ whole genome shotgun (WGS) entry which is preliminary data.</text>
</comment>
<keyword evidence="4" id="KW-1185">Reference proteome</keyword>
<evidence type="ECO:0000259" key="2">
    <source>
        <dbReference type="Pfam" id="PF26366"/>
    </source>
</evidence>
<protein>
    <recommendedName>
        <fullName evidence="2">DUF8094 domain-containing protein</fullName>
    </recommendedName>
</protein>
<feature type="signal peptide" evidence="1">
    <location>
        <begin position="1"/>
        <end position="21"/>
    </location>
</feature>
<feature type="domain" description="DUF8094" evidence="2">
    <location>
        <begin position="60"/>
        <end position="321"/>
    </location>
</feature>
<feature type="chain" id="PRO_5039708616" description="DUF8094 domain-containing protein" evidence="1">
    <location>
        <begin position="22"/>
        <end position="333"/>
    </location>
</feature>
<dbReference type="Proteomes" id="UP000326336">
    <property type="component" value="Unassembled WGS sequence"/>
</dbReference>
<proteinExistence type="predicted"/>
<organism evidence="3 4">
    <name type="scientific">Bifidobacterium jacchi</name>
    <dbReference type="NCBI Taxonomy" id="2490545"/>
    <lineage>
        <taxon>Bacteria</taxon>
        <taxon>Bacillati</taxon>
        <taxon>Actinomycetota</taxon>
        <taxon>Actinomycetes</taxon>
        <taxon>Bifidobacteriales</taxon>
        <taxon>Bifidobacteriaceae</taxon>
        <taxon>Bifidobacterium</taxon>
    </lineage>
</organism>
<gene>
    <name evidence="3" type="ORF">EHS19_02185</name>
</gene>
<dbReference type="InterPro" id="IPR058407">
    <property type="entry name" value="DUF8094"/>
</dbReference>
<keyword evidence="1" id="KW-0732">Signal</keyword>
<dbReference type="OrthoDB" id="3266092at2"/>
<dbReference type="EMBL" id="RQSP01000004">
    <property type="protein sequence ID" value="KAB5608160.1"/>
    <property type="molecule type" value="Genomic_DNA"/>
</dbReference>
<name>A0A5N5RMJ0_9BIFI</name>
<dbReference type="Pfam" id="PF26366">
    <property type="entry name" value="DUF8094"/>
    <property type="match status" value="1"/>
</dbReference>
<evidence type="ECO:0000256" key="1">
    <source>
        <dbReference type="SAM" id="SignalP"/>
    </source>
</evidence>
<reference evidence="3 4" key="1">
    <citation type="journal article" date="2019" name="Int. J. Syst. Evol. Microbiol.">
        <title>Bifidobacterium jacchi sp. nov., isolated from the faeces of a baby common marmoset (Callithrix jacchus).</title>
        <authorList>
            <person name="Modesto M."/>
            <person name="Watanabe K."/>
            <person name="Arita M."/>
            <person name="Satti M."/>
            <person name="Oki K."/>
            <person name="Sciavilla P."/>
            <person name="Patavino C."/>
            <person name="Camma C."/>
            <person name="Michelini S."/>
            <person name="Sgorbati B."/>
            <person name="Mattarelli P."/>
        </authorList>
    </citation>
    <scope>NUCLEOTIDE SEQUENCE [LARGE SCALE GENOMIC DNA]</scope>
    <source>
        <strain evidence="3 4">MRM 9.3</strain>
    </source>
</reference>
<evidence type="ECO:0000313" key="4">
    <source>
        <dbReference type="Proteomes" id="UP000326336"/>
    </source>
</evidence>
<dbReference type="AlphaFoldDB" id="A0A5N5RMJ0"/>
<accession>A0A5N5RMJ0</accession>
<sequence length="333" mass="35445">MTNIRKAVAAALALCLIAPLAACEGQVPAVSSPTAAASAAPDLTQAQEKKIRLRILDGLSQATAAKSAKGLDQYATGPFLDIRTSELAVLSKTGKMRAEATIPDGISQTVIPTDSGWPRSVYTITTTTEDQQPKRLLVLTQDSARANYKLWGVARLFPGAKLPSFAIPTIGTPMGAPSDTGLVLTPQQAVTQYADVLTHGTDSQYAKNFADDHLRQLISELAAKVQQGVERNKGSQEQTFTADTSSIQVMRSTDGGDLVVARITSQWTRKAGEGRESLPANDEETVLFANGKATSTMRVSYVNVIALYVPSKDSKQPVTAVGADRYPIKVEAL</sequence>
<evidence type="ECO:0000313" key="3">
    <source>
        <dbReference type="EMBL" id="KAB5608160.1"/>
    </source>
</evidence>